<comment type="similarity">
    <text evidence="3">Belongs to the glycosyltransferase 11 family.</text>
</comment>
<sequence length="185" mass="21684">MTRPNAIPYGYLFELTGYWQSYLHFAKHSSELRENIFAGAESALKMVSQFFIHLYQENFGVKPALSTRVHKILKKQLTEVYGVTWVGMHVRRTDFLEIKYASSEEYLFAAIDYFTERSNTFITPSLFSVGEDFIALSLCEHSIITGGTFGWWSAYLADGYVMYDKIYPSGCERREHYYPPWFFYK</sequence>
<keyword evidence="2 3" id="KW-0808">Transferase</keyword>
<dbReference type="PANTHER" id="PTHR11927:SF9">
    <property type="entry name" value="L-FUCOSYLTRANSFERASE"/>
    <property type="match status" value="1"/>
</dbReference>
<comment type="caution">
    <text evidence="4">The sequence shown here is derived from an EMBL/GenBank/DDBJ whole genome shotgun (WGS) entry which is preliminary data.</text>
</comment>
<evidence type="ECO:0000313" key="5">
    <source>
        <dbReference type="Proteomes" id="UP000663856"/>
    </source>
</evidence>
<protein>
    <recommendedName>
        <fullName evidence="3">L-Fucosyltransferase</fullName>
        <ecNumber evidence="3">2.4.1.-</ecNumber>
    </recommendedName>
</protein>
<keyword evidence="3" id="KW-0735">Signal-anchor</keyword>
<keyword evidence="1 3" id="KW-0328">Glycosyltransferase</keyword>
<gene>
    <name evidence="4" type="ORF">WKI299_LOCUS3910</name>
</gene>
<proteinExistence type="inferred from homology"/>
<dbReference type="GO" id="GO:0005975">
    <property type="term" value="P:carbohydrate metabolic process"/>
    <property type="evidence" value="ECO:0007669"/>
    <property type="project" value="InterPro"/>
</dbReference>
<keyword evidence="3" id="KW-0333">Golgi apparatus</keyword>
<evidence type="ECO:0000256" key="1">
    <source>
        <dbReference type="ARBA" id="ARBA00022676"/>
    </source>
</evidence>
<keyword evidence="3" id="KW-0325">Glycoprotein</keyword>
<dbReference type="EC" id="2.4.1.-" evidence="3"/>
<dbReference type="EMBL" id="CAJNRF010000835">
    <property type="protein sequence ID" value="CAF1983624.1"/>
    <property type="molecule type" value="Genomic_DNA"/>
</dbReference>
<keyword evidence="3" id="KW-0812">Transmembrane</keyword>
<comment type="pathway">
    <text evidence="3">Protein modification; protein glycosylation.</text>
</comment>
<organism evidence="4 5">
    <name type="scientific">Rotaria magnacalcarata</name>
    <dbReference type="NCBI Taxonomy" id="392030"/>
    <lineage>
        <taxon>Eukaryota</taxon>
        <taxon>Metazoa</taxon>
        <taxon>Spiralia</taxon>
        <taxon>Gnathifera</taxon>
        <taxon>Rotifera</taxon>
        <taxon>Eurotatoria</taxon>
        <taxon>Bdelloidea</taxon>
        <taxon>Philodinida</taxon>
        <taxon>Philodinidae</taxon>
        <taxon>Rotaria</taxon>
    </lineage>
</organism>
<evidence type="ECO:0000256" key="2">
    <source>
        <dbReference type="ARBA" id="ARBA00022679"/>
    </source>
</evidence>
<evidence type="ECO:0000313" key="4">
    <source>
        <dbReference type="EMBL" id="CAF1983624.1"/>
    </source>
</evidence>
<dbReference type="GO" id="GO:0032580">
    <property type="term" value="C:Golgi cisterna membrane"/>
    <property type="evidence" value="ECO:0007669"/>
    <property type="project" value="UniProtKB-SubCell"/>
</dbReference>
<dbReference type="GO" id="GO:0008107">
    <property type="term" value="F:galactoside 2-alpha-L-fucosyltransferase activity"/>
    <property type="evidence" value="ECO:0007669"/>
    <property type="project" value="InterPro"/>
</dbReference>
<dbReference type="Proteomes" id="UP000663856">
    <property type="component" value="Unassembled WGS sequence"/>
</dbReference>
<dbReference type="AlphaFoldDB" id="A0A816M8Q4"/>
<evidence type="ECO:0000256" key="3">
    <source>
        <dbReference type="RuleBase" id="RU363129"/>
    </source>
</evidence>
<dbReference type="PANTHER" id="PTHR11927">
    <property type="entry name" value="GALACTOSIDE 2-L-FUCOSYLTRANSFERASE"/>
    <property type="match status" value="1"/>
</dbReference>
<comment type="subcellular location">
    <subcellularLocation>
        <location evidence="3">Golgi apparatus</location>
        <location evidence="3">Golgi stack membrane</location>
        <topology evidence="3">Single-pass type II membrane protein</topology>
    </subcellularLocation>
</comment>
<dbReference type="Pfam" id="PF01531">
    <property type="entry name" value="Glyco_transf_11"/>
    <property type="match status" value="1"/>
</dbReference>
<dbReference type="UniPathway" id="UPA00378"/>
<dbReference type="InterPro" id="IPR002516">
    <property type="entry name" value="Glyco_trans_11"/>
</dbReference>
<name>A0A816M8Q4_9BILA</name>
<accession>A0A816M8Q4</accession>
<reference evidence="4" key="1">
    <citation type="submission" date="2021-02" db="EMBL/GenBank/DDBJ databases">
        <authorList>
            <person name="Nowell W R."/>
        </authorList>
    </citation>
    <scope>NUCLEOTIDE SEQUENCE</scope>
</reference>